<evidence type="ECO:0000259" key="2">
    <source>
        <dbReference type="Pfam" id="PF00561"/>
    </source>
</evidence>
<feature type="signal peptide" evidence="1">
    <location>
        <begin position="1"/>
        <end position="21"/>
    </location>
</feature>
<dbReference type="SUPFAM" id="SSF53474">
    <property type="entry name" value="alpha/beta-Hydrolases"/>
    <property type="match status" value="1"/>
</dbReference>
<reference evidence="3 4" key="1">
    <citation type="submission" date="2018-06" db="EMBL/GenBank/DDBJ databases">
        <title>Echinicola strongylocentroti sp. nov., isolated from a sea urchin Strongylocentrotus intermedius.</title>
        <authorList>
            <person name="Bae S.S."/>
        </authorList>
    </citation>
    <scope>NUCLEOTIDE SEQUENCE [LARGE SCALE GENOMIC DNA]</scope>
    <source>
        <strain evidence="3 4">MEBiC08714</strain>
    </source>
</reference>
<proteinExistence type="predicted"/>
<name>A0A2Z4IDK2_9BACT</name>
<evidence type="ECO:0000313" key="4">
    <source>
        <dbReference type="Proteomes" id="UP000248688"/>
    </source>
</evidence>
<keyword evidence="1" id="KW-0732">Signal</keyword>
<dbReference type="RefSeq" id="WP_112782276.1">
    <property type="nucleotide sequence ID" value="NZ_CP030041.1"/>
</dbReference>
<dbReference type="InterPro" id="IPR050266">
    <property type="entry name" value="AB_hydrolase_sf"/>
</dbReference>
<dbReference type="Proteomes" id="UP000248688">
    <property type="component" value="Chromosome"/>
</dbReference>
<dbReference type="InterPro" id="IPR029058">
    <property type="entry name" value="AB_hydrolase_fold"/>
</dbReference>
<gene>
    <name evidence="3" type="ORF">DN752_01200</name>
</gene>
<dbReference type="Pfam" id="PF00561">
    <property type="entry name" value="Abhydrolase_1"/>
    <property type="match status" value="1"/>
</dbReference>
<accession>A0A2Z4IDK2</accession>
<dbReference type="EMBL" id="CP030041">
    <property type="protein sequence ID" value="AWW28855.1"/>
    <property type="molecule type" value="Genomic_DNA"/>
</dbReference>
<evidence type="ECO:0000256" key="1">
    <source>
        <dbReference type="SAM" id="SignalP"/>
    </source>
</evidence>
<protein>
    <submittedName>
        <fullName evidence="3">Alpha/beta hydrolase</fullName>
    </submittedName>
</protein>
<dbReference type="PANTHER" id="PTHR43798">
    <property type="entry name" value="MONOACYLGLYCEROL LIPASE"/>
    <property type="match status" value="1"/>
</dbReference>
<evidence type="ECO:0000313" key="3">
    <source>
        <dbReference type="EMBL" id="AWW28855.1"/>
    </source>
</evidence>
<feature type="domain" description="AB hydrolase-1" evidence="2">
    <location>
        <begin position="70"/>
        <end position="320"/>
    </location>
</feature>
<dbReference type="GO" id="GO:0047372">
    <property type="term" value="F:monoacylglycerol lipase activity"/>
    <property type="evidence" value="ECO:0007669"/>
    <property type="project" value="TreeGrafter"/>
</dbReference>
<dbReference type="OrthoDB" id="9773293at2"/>
<dbReference type="PANTHER" id="PTHR43798:SF33">
    <property type="entry name" value="HYDROLASE, PUTATIVE (AFU_ORTHOLOGUE AFUA_2G14860)-RELATED"/>
    <property type="match status" value="1"/>
</dbReference>
<organism evidence="3 4">
    <name type="scientific">Echinicola strongylocentroti</name>
    <dbReference type="NCBI Taxonomy" id="1795355"/>
    <lineage>
        <taxon>Bacteria</taxon>
        <taxon>Pseudomonadati</taxon>
        <taxon>Bacteroidota</taxon>
        <taxon>Cytophagia</taxon>
        <taxon>Cytophagales</taxon>
        <taxon>Cyclobacteriaceae</taxon>
        <taxon>Echinicola</taxon>
    </lineage>
</organism>
<dbReference type="GO" id="GO:0016020">
    <property type="term" value="C:membrane"/>
    <property type="evidence" value="ECO:0007669"/>
    <property type="project" value="TreeGrafter"/>
</dbReference>
<dbReference type="AlphaFoldDB" id="A0A2Z4IDK2"/>
<dbReference type="Gene3D" id="3.40.50.1820">
    <property type="entry name" value="alpha/beta hydrolase"/>
    <property type="match status" value="1"/>
</dbReference>
<dbReference type="PRINTS" id="PR00111">
    <property type="entry name" value="ABHYDROLASE"/>
</dbReference>
<feature type="chain" id="PRO_5016395307" evidence="1">
    <location>
        <begin position="22"/>
        <end position="342"/>
    </location>
</feature>
<dbReference type="GO" id="GO:0046464">
    <property type="term" value="P:acylglycerol catabolic process"/>
    <property type="evidence" value="ECO:0007669"/>
    <property type="project" value="TreeGrafter"/>
</dbReference>
<keyword evidence="4" id="KW-1185">Reference proteome</keyword>
<keyword evidence="3" id="KW-0378">Hydrolase</keyword>
<dbReference type="InterPro" id="IPR000073">
    <property type="entry name" value="AB_hydrolase_1"/>
</dbReference>
<sequence>MKTAYILFVLLSFARIFSANAQSENLKWLDIELSNYQYPYEVHTIDLNVQDQHLHMAYMDIIPSNHNGKNILLLHGKNFNGAYWETTIEALTQKGFRVIVPDQIGFGKSSKPSHFHYTFQQLAQNTKAVLDKIGVDQTAVLGHSMGGMLATRFALMYPEITEKLILENPIGLEDWKLKVPYKPVEWWYQNELKKDYDAIKNYQMESYYDNKWKPEYDEWVNLLAGWTFNSDYETIAWNAALTYDMIFTQPVVYEFKNITTPTLLIIGTRDRTALGKPLVSEEVRATMGLYEELGKKTQSRIPDAQLVEIKDTGHLPHIERFEQFITPLITFLKPIDNTNPLR</sequence>
<dbReference type="KEGG" id="est:DN752_01200"/>